<dbReference type="PANTHER" id="PTHR43133">
    <property type="entry name" value="RNA POLYMERASE ECF-TYPE SIGMA FACTO"/>
    <property type="match status" value="1"/>
</dbReference>
<dbReference type="InterPro" id="IPR036388">
    <property type="entry name" value="WH-like_DNA-bd_sf"/>
</dbReference>
<dbReference type="CDD" id="cd06171">
    <property type="entry name" value="Sigma70_r4"/>
    <property type="match status" value="1"/>
</dbReference>
<evidence type="ECO:0000256" key="4">
    <source>
        <dbReference type="ARBA" id="ARBA00023163"/>
    </source>
</evidence>
<name>A0A412WWG6_9BACT</name>
<dbReference type="GO" id="GO:0016987">
    <property type="term" value="F:sigma factor activity"/>
    <property type="evidence" value="ECO:0007669"/>
    <property type="project" value="UniProtKB-KW"/>
</dbReference>
<keyword evidence="2" id="KW-0805">Transcription regulation</keyword>
<dbReference type="GO" id="GO:0003677">
    <property type="term" value="F:DNA binding"/>
    <property type="evidence" value="ECO:0007669"/>
    <property type="project" value="InterPro"/>
</dbReference>
<dbReference type="InterPro" id="IPR014284">
    <property type="entry name" value="RNA_pol_sigma-70_dom"/>
</dbReference>
<feature type="domain" description="HTH luxR-type" evidence="5">
    <location>
        <begin position="109"/>
        <end position="166"/>
    </location>
</feature>
<evidence type="ECO:0000256" key="3">
    <source>
        <dbReference type="ARBA" id="ARBA00023082"/>
    </source>
</evidence>
<dbReference type="InterPro" id="IPR039425">
    <property type="entry name" value="RNA_pol_sigma-70-like"/>
</dbReference>
<gene>
    <name evidence="6" type="ORF">DWW18_16465</name>
</gene>
<dbReference type="Gene3D" id="1.10.10.10">
    <property type="entry name" value="Winged helix-like DNA-binding domain superfamily/Winged helix DNA-binding domain"/>
    <property type="match status" value="1"/>
</dbReference>
<comment type="similarity">
    <text evidence="1">Belongs to the sigma-70 factor family. ECF subfamily.</text>
</comment>
<dbReference type="NCBIfam" id="TIGR02937">
    <property type="entry name" value="sigma70-ECF"/>
    <property type="match status" value="1"/>
</dbReference>
<dbReference type="GO" id="GO:0006352">
    <property type="term" value="P:DNA-templated transcription initiation"/>
    <property type="evidence" value="ECO:0007669"/>
    <property type="project" value="InterPro"/>
</dbReference>
<dbReference type="Proteomes" id="UP000283589">
    <property type="component" value="Unassembled WGS sequence"/>
</dbReference>
<dbReference type="SMART" id="SM00421">
    <property type="entry name" value="HTH_LUXR"/>
    <property type="match status" value="1"/>
</dbReference>
<evidence type="ECO:0000256" key="1">
    <source>
        <dbReference type="ARBA" id="ARBA00010641"/>
    </source>
</evidence>
<dbReference type="AlphaFoldDB" id="A0A412WWG6"/>
<dbReference type="Pfam" id="PF08281">
    <property type="entry name" value="Sigma70_r4_2"/>
    <property type="match status" value="1"/>
</dbReference>
<dbReference type="InterPro" id="IPR000792">
    <property type="entry name" value="Tscrpt_reg_LuxR_C"/>
</dbReference>
<keyword evidence="4" id="KW-0804">Transcription</keyword>
<reference evidence="6 7" key="1">
    <citation type="submission" date="2018-08" db="EMBL/GenBank/DDBJ databases">
        <title>A genome reference for cultivated species of the human gut microbiota.</title>
        <authorList>
            <person name="Zou Y."/>
            <person name="Xue W."/>
            <person name="Luo G."/>
        </authorList>
    </citation>
    <scope>NUCLEOTIDE SEQUENCE [LARGE SCALE GENOMIC DNA]</scope>
    <source>
        <strain evidence="6 7">AF14-49</strain>
    </source>
</reference>
<dbReference type="NCBIfam" id="TIGR02985">
    <property type="entry name" value="Sig70_bacteroi1"/>
    <property type="match status" value="1"/>
</dbReference>
<protein>
    <submittedName>
        <fullName evidence="6">RNA polymerase sigma-70 factor</fullName>
    </submittedName>
</protein>
<evidence type="ECO:0000256" key="2">
    <source>
        <dbReference type="ARBA" id="ARBA00023015"/>
    </source>
</evidence>
<dbReference type="InterPro" id="IPR013325">
    <property type="entry name" value="RNA_pol_sigma_r2"/>
</dbReference>
<comment type="caution">
    <text evidence="6">The sequence shown here is derived from an EMBL/GenBank/DDBJ whole genome shotgun (WGS) entry which is preliminary data.</text>
</comment>
<dbReference type="InterPro" id="IPR007627">
    <property type="entry name" value="RNA_pol_sigma70_r2"/>
</dbReference>
<dbReference type="SUPFAM" id="SSF88659">
    <property type="entry name" value="Sigma3 and sigma4 domains of RNA polymerase sigma factors"/>
    <property type="match status" value="1"/>
</dbReference>
<organism evidence="6 7">
    <name type="scientific">Butyricimonas virosa</name>
    <dbReference type="NCBI Taxonomy" id="544645"/>
    <lineage>
        <taxon>Bacteria</taxon>
        <taxon>Pseudomonadati</taxon>
        <taxon>Bacteroidota</taxon>
        <taxon>Bacteroidia</taxon>
        <taxon>Bacteroidales</taxon>
        <taxon>Odoribacteraceae</taxon>
        <taxon>Butyricimonas</taxon>
    </lineage>
</organism>
<evidence type="ECO:0000313" key="7">
    <source>
        <dbReference type="Proteomes" id="UP000283589"/>
    </source>
</evidence>
<sequence length="172" mass="20375">MAWKELYRCFYGALCNYATRIIDDTGVAEDIVQECLISIWDSKLFFPKLKALSVYLYRSVYHNALKYLRDKVTDDQHLQKWCNEQTVIEENGYYEALEEELIRKLHETIARLPDQRKKILLLSIDGLSTREIADHLSVSINTVKTQKKRAYAYLKENMEQGFWLLFLLEILK</sequence>
<dbReference type="Gene3D" id="1.10.1740.10">
    <property type="match status" value="1"/>
</dbReference>
<dbReference type="InterPro" id="IPR013324">
    <property type="entry name" value="RNA_pol_sigma_r3/r4-like"/>
</dbReference>
<dbReference type="PRINTS" id="PR00038">
    <property type="entry name" value="HTHLUXR"/>
</dbReference>
<proteinExistence type="inferred from homology"/>
<keyword evidence="3" id="KW-0731">Sigma factor</keyword>
<dbReference type="InterPro" id="IPR013249">
    <property type="entry name" value="RNA_pol_sigma70_r4_t2"/>
</dbReference>
<dbReference type="Pfam" id="PF04542">
    <property type="entry name" value="Sigma70_r2"/>
    <property type="match status" value="1"/>
</dbReference>
<dbReference type="InterPro" id="IPR014327">
    <property type="entry name" value="RNA_pol_sigma70_bacteroid"/>
</dbReference>
<dbReference type="EMBL" id="QRZA01000028">
    <property type="protein sequence ID" value="RGV31730.1"/>
    <property type="molecule type" value="Genomic_DNA"/>
</dbReference>
<dbReference type="RefSeq" id="WP_118261227.1">
    <property type="nucleotide sequence ID" value="NZ_CALBWO010000048.1"/>
</dbReference>
<dbReference type="SUPFAM" id="SSF88946">
    <property type="entry name" value="Sigma2 domain of RNA polymerase sigma factors"/>
    <property type="match status" value="1"/>
</dbReference>
<evidence type="ECO:0000313" key="6">
    <source>
        <dbReference type="EMBL" id="RGV31730.1"/>
    </source>
</evidence>
<evidence type="ECO:0000259" key="5">
    <source>
        <dbReference type="SMART" id="SM00421"/>
    </source>
</evidence>
<dbReference type="PANTHER" id="PTHR43133:SF46">
    <property type="entry name" value="RNA POLYMERASE SIGMA-70 FACTOR ECF SUBFAMILY"/>
    <property type="match status" value="1"/>
</dbReference>
<accession>A0A412WWG6</accession>